<dbReference type="InterPro" id="IPR036034">
    <property type="entry name" value="PDZ_sf"/>
</dbReference>
<dbReference type="Proteomes" id="UP000261540">
    <property type="component" value="Unplaced"/>
</dbReference>
<feature type="domain" description="PDZ" evidence="3">
    <location>
        <begin position="14"/>
        <end position="95"/>
    </location>
</feature>
<dbReference type="InterPro" id="IPR001478">
    <property type="entry name" value="PDZ"/>
</dbReference>
<dbReference type="AlphaFoldDB" id="A0A3B3QHU2"/>
<evidence type="ECO:0000259" key="3">
    <source>
        <dbReference type="PROSITE" id="PS50106"/>
    </source>
</evidence>
<proteinExistence type="predicted"/>
<keyword evidence="1" id="KW-0728">SH3 domain</keyword>
<dbReference type="Ensembl" id="ENSPKIT00000028963.1">
    <property type="protein sequence ID" value="ENSPKIP00000004971.1"/>
    <property type="gene ID" value="ENSPKIG00000021805.1"/>
</dbReference>
<dbReference type="InterPro" id="IPR050614">
    <property type="entry name" value="Synaptic_Scaffolding_LAP-MAGUK"/>
</dbReference>
<dbReference type="GO" id="GO:0035255">
    <property type="term" value="F:ionotropic glutamate receptor binding"/>
    <property type="evidence" value="ECO:0007669"/>
    <property type="project" value="TreeGrafter"/>
</dbReference>
<sequence>MTTYPGMPHSLPRRVVIHRGSTGLGFNIVGGEDGEGIFISFILAGGPADLSGELRKGDQILSVNGVDLRHATHEQAAAALKNAGQTVTIIAQYRPEGEPPMAPVTTPQQPTLQAFQTCSHSPYSGCIRWSACVMCMCRV</sequence>
<dbReference type="GO" id="GO:0098839">
    <property type="term" value="C:postsynaptic density membrane"/>
    <property type="evidence" value="ECO:0007669"/>
    <property type="project" value="TreeGrafter"/>
</dbReference>
<evidence type="ECO:0000256" key="2">
    <source>
        <dbReference type="ARBA" id="ARBA00022737"/>
    </source>
</evidence>
<evidence type="ECO:0000256" key="1">
    <source>
        <dbReference type="ARBA" id="ARBA00022443"/>
    </source>
</evidence>
<organism evidence="4 5">
    <name type="scientific">Paramormyrops kingsleyae</name>
    <dbReference type="NCBI Taxonomy" id="1676925"/>
    <lineage>
        <taxon>Eukaryota</taxon>
        <taxon>Metazoa</taxon>
        <taxon>Chordata</taxon>
        <taxon>Craniata</taxon>
        <taxon>Vertebrata</taxon>
        <taxon>Euteleostomi</taxon>
        <taxon>Actinopterygii</taxon>
        <taxon>Neopterygii</taxon>
        <taxon>Teleostei</taxon>
        <taxon>Osteoglossocephala</taxon>
        <taxon>Osteoglossomorpha</taxon>
        <taxon>Osteoglossiformes</taxon>
        <taxon>Mormyridae</taxon>
        <taxon>Paramormyrops</taxon>
    </lineage>
</organism>
<dbReference type="GO" id="GO:0043005">
    <property type="term" value="C:neuron projection"/>
    <property type="evidence" value="ECO:0007669"/>
    <property type="project" value="TreeGrafter"/>
</dbReference>
<name>A0A3B3QHU2_9TELE</name>
<dbReference type="PANTHER" id="PTHR23119">
    <property type="entry name" value="DISCS LARGE"/>
    <property type="match status" value="1"/>
</dbReference>
<reference evidence="4" key="1">
    <citation type="submission" date="2025-08" db="UniProtKB">
        <authorList>
            <consortium name="Ensembl"/>
        </authorList>
    </citation>
    <scope>IDENTIFICATION</scope>
</reference>
<dbReference type="STRING" id="1676925.ENSPKIP00000004971"/>
<dbReference type="GO" id="GO:0019901">
    <property type="term" value="F:protein kinase binding"/>
    <property type="evidence" value="ECO:0007669"/>
    <property type="project" value="TreeGrafter"/>
</dbReference>
<dbReference type="SMART" id="SM00228">
    <property type="entry name" value="PDZ"/>
    <property type="match status" value="1"/>
</dbReference>
<evidence type="ECO:0000313" key="4">
    <source>
        <dbReference type="Ensembl" id="ENSPKIP00000004971.1"/>
    </source>
</evidence>
<keyword evidence="5" id="KW-1185">Reference proteome</keyword>
<protein>
    <recommendedName>
        <fullName evidence="3">PDZ domain-containing protein</fullName>
    </recommendedName>
</protein>
<dbReference type="CDD" id="cd06795">
    <property type="entry name" value="PDZ3_Dlg1-2-4-like"/>
    <property type="match status" value="1"/>
</dbReference>
<dbReference type="GO" id="GO:0031594">
    <property type="term" value="C:neuromuscular junction"/>
    <property type="evidence" value="ECO:0007669"/>
    <property type="project" value="TreeGrafter"/>
</dbReference>
<dbReference type="GO" id="GO:0045197">
    <property type="term" value="P:establishment or maintenance of epithelial cell apical/basal polarity"/>
    <property type="evidence" value="ECO:0007669"/>
    <property type="project" value="TreeGrafter"/>
</dbReference>
<dbReference type="FunFam" id="2.30.42.10:FF:000001">
    <property type="entry name" value="Disks large homolog 1 isoform 2"/>
    <property type="match status" value="1"/>
</dbReference>
<dbReference type="Gene3D" id="2.30.42.10">
    <property type="match status" value="1"/>
</dbReference>
<reference evidence="4" key="2">
    <citation type="submission" date="2025-09" db="UniProtKB">
        <authorList>
            <consortium name="Ensembl"/>
        </authorList>
    </citation>
    <scope>IDENTIFICATION</scope>
</reference>
<dbReference type="Pfam" id="PF00595">
    <property type="entry name" value="PDZ"/>
    <property type="match status" value="1"/>
</dbReference>
<dbReference type="GO" id="GO:0016323">
    <property type="term" value="C:basolateral plasma membrane"/>
    <property type="evidence" value="ECO:0007669"/>
    <property type="project" value="TreeGrafter"/>
</dbReference>
<dbReference type="GO" id="GO:0098970">
    <property type="term" value="P:postsynaptic neurotransmitter receptor diffusion trapping"/>
    <property type="evidence" value="ECO:0007669"/>
    <property type="project" value="TreeGrafter"/>
</dbReference>
<dbReference type="GeneTree" id="ENSGT00940000157956"/>
<dbReference type="GO" id="GO:0007268">
    <property type="term" value="P:chemical synaptic transmission"/>
    <property type="evidence" value="ECO:0007669"/>
    <property type="project" value="TreeGrafter"/>
</dbReference>
<dbReference type="PROSITE" id="PS50106">
    <property type="entry name" value="PDZ"/>
    <property type="match status" value="1"/>
</dbReference>
<keyword evidence="2" id="KW-0677">Repeat</keyword>
<dbReference type="PANTHER" id="PTHR23119:SF33">
    <property type="entry name" value="DISKS LARGE HOMOLOG 4"/>
    <property type="match status" value="1"/>
</dbReference>
<dbReference type="GO" id="GO:0097113">
    <property type="term" value="P:AMPA glutamate receptor clustering"/>
    <property type="evidence" value="ECO:0007669"/>
    <property type="project" value="TreeGrafter"/>
</dbReference>
<accession>A0A3B3QHU2</accession>
<dbReference type="GO" id="GO:0098609">
    <property type="term" value="P:cell-cell adhesion"/>
    <property type="evidence" value="ECO:0007669"/>
    <property type="project" value="TreeGrafter"/>
</dbReference>
<evidence type="ECO:0000313" key="5">
    <source>
        <dbReference type="Proteomes" id="UP000261540"/>
    </source>
</evidence>
<dbReference type="SUPFAM" id="SSF50156">
    <property type="entry name" value="PDZ domain-like"/>
    <property type="match status" value="1"/>
</dbReference>